<feature type="domain" description="Actin homologue MreB-like C-terminal" evidence="2">
    <location>
        <begin position="186"/>
        <end position="308"/>
    </location>
</feature>
<evidence type="ECO:0000259" key="2">
    <source>
        <dbReference type="Pfam" id="PF21522"/>
    </source>
</evidence>
<keyword evidence="4" id="KW-1185">Reference proteome</keyword>
<evidence type="ECO:0000259" key="1">
    <source>
        <dbReference type="Pfam" id="PF17989"/>
    </source>
</evidence>
<reference evidence="3 4" key="1">
    <citation type="submission" date="2018-12" db="EMBL/GenBank/DDBJ databases">
        <authorList>
            <person name="Sun L."/>
            <person name="Chen Z."/>
        </authorList>
    </citation>
    <scope>NUCLEOTIDE SEQUENCE [LARGE SCALE GENOMIC DNA]</scope>
    <source>
        <strain evidence="3 4">DSM 15890</strain>
    </source>
</reference>
<dbReference type="SUPFAM" id="SSF53067">
    <property type="entry name" value="Actin-like ATPase domain"/>
    <property type="match status" value="2"/>
</dbReference>
<dbReference type="OrthoDB" id="2304187at2"/>
<evidence type="ECO:0000313" key="3">
    <source>
        <dbReference type="EMBL" id="RUT43268.1"/>
    </source>
</evidence>
<name>A0A3S1DN41_9BACL</name>
<dbReference type="RefSeq" id="WP_127193991.1">
    <property type="nucleotide sequence ID" value="NZ_RZNY01000021.1"/>
</dbReference>
<dbReference type="Proteomes" id="UP000279446">
    <property type="component" value="Unassembled WGS sequence"/>
</dbReference>
<dbReference type="InterPro" id="IPR040607">
    <property type="entry name" value="ALP_N"/>
</dbReference>
<gene>
    <name evidence="3" type="ORF">EJP82_20860</name>
</gene>
<protein>
    <submittedName>
        <fullName evidence="3">Uncharacterized protein</fullName>
    </submittedName>
</protein>
<evidence type="ECO:0000313" key="4">
    <source>
        <dbReference type="Proteomes" id="UP000279446"/>
    </source>
</evidence>
<dbReference type="Pfam" id="PF21522">
    <property type="entry name" value="MreB-like_C"/>
    <property type="match status" value="1"/>
</dbReference>
<dbReference type="CDD" id="cd24021">
    <property type="entry name" value="ASKHA_NBD_ParM_Psk41-like"/>
    <property type="match status" value="1"/>
</dbReference>
<comment type="caution">
    <text evidence="3">The sequence shown here is derived from an EMBL/GenBank/DDBJ whole genome shotgun (WGS) entry which is preliminary data.</text>
</comment>
<dbReference type="Gene3D" id="3.30.420.40">
    <property type="match status" value="2"/>
</dbReference>
<sequence length="345" mass="40000">MTDYQKKALNAQIIAIDHGNGYVKGYTSEKKLLLPNQFIRKDLLLSKPYFDLDEYTSIKFENETYFWGKNICMELNPISTFSLHDRYIQKPYKLLSEFTLAEMAEDHNELIVVTGVPSDQIRTREVGDLKKVFEGMHEMKVNGCKKFIEVKDVYILTQPLGTFLYIYLDDEGNIVDPDIEEEHVGIIDVGAGTFNLDGIHRMKAVYEDRDTFAEGLFKVYRRISDYINKEYPEAKATPKLVELQFLGDNLESYRVSKRVSIDIKKIKDIVFNEYIDDIIPKINQLWTRRSKFDRILLTGGGATPLAPYLLNWERDIEVPNVENCQLTNAIGFYRFGVAKVNNRIE</sequence>
<accession>A0A3S1DN41</accession>
<dbReference type="InterPro" id="IPR049067">
    <property type="entry name" value="MreB-like_C"/>
</dbReference>
<feature type="domain" description="Actin-like protein N-terminal" evidence="1">
    <location>
        <begin position="15"/>
        <end position="161"/>
    </location>
</feature>
<proteinExistence type="predicted"/>
<dbReference type="InterPro" id="IPR043129">
    <property type="entry name" value="ATPase_NBD"/>
</dbReference>
<organism evidence="3 4">
    <name type="scientific">Paenibacillus anaericanus</name>
    <dbReference type="NCBI Taxonomy" id="170367"/>
    <lineage>
        <taxon>Bacteria</taxon>
        <taxon>Bacillati</taxon>
        <taxon>Bacillota</taxon>
        <taxon>Bacilli</taxon>
        <taxon>Bacillales</taxon>
        <taxon>Paenibacillaceae</taxon>
        <taxon>Paenibacillus</taxon>
    </lineage>
</organism>
<dbReference type="EMBL" id="RZNY01000021">
    <property type="protein sequence ID" value="RUT43268.1"/>
    <property type="molecule type" value="Genomic_DNA"/>
</dbReference>
<dbReference type="AlphaFoldDB" id="A0A3S1DN41"/>
<dbReference type="Pfam" id="PF17989">
    <property type="entry name" value="ALP_N"/>
    <property type="match status" value="1"/>
</dbReference>